<dbReference type="RefSeq" id="WP_045528022.1">
    <property type="nucleotide sequence ID" value="NZ_CP011043.1"/>
</dbReference>
<sequence>MKITYDTAADAAYIQVVPDIKPGQSAEQIHSIATPGNRGEIVLDFDSDGRLLGVEVLQAGDVLSAEVLAAAERPTGA</sequence>
<dbReference type="EMBL" id="QWEA01000059">
    <property type="protein sequence ID" value="RIJ44381.1"/>
    <property type="molecule type" value="Genomic_DNA"/>
</dbReference>
<dbReference type="KEGG" id="cmh:VO01_07560"/>
<dbReference type="HOGENOM" id="CLU_166740_3_0_11"/>
<evidence type="ECO:0000313" key="1">
    <source>
        <dbReference type="EMBL" id="AJW79005.1"/>
    </source>
</evidence>
<evidence type="ECO:0000313" key="3">
    <source>
        <dbReference type="Proteomes" id="UP000032604"/>
    </source>
</evidence>
<dbReference type="OrthoDB" id="2911799at2"/>
<dbReference type="EMBL" id="CP011043">
    <property type="protein sequence ID" value="AJW79005.1"/>
    <property type="molecule type" value="Genomic_DNA"/>
</dbReference>
<evidence type="ECO:0000313" key="2">
    <source>
        <dbReference type="EMBL" id="RIJ44381.1"/>
    </source>
</evidence>
<protein>
    <submittedName>
        <fullName evidence="2">DUF2283 domain-containing protein</fullName>
    </submittedName>
</protein>
<dbReference type="InterPro" id="IPR019270">
    <property type="entry name" value="DUF2283"/>
</dbReference>
<dbReference type="Proteomes" id="UP000266634">
    <property type="component" value="Unassembled WGS sequence"/>
</dbReference>
<proteinExistence type="predicted"/>
<organism evidence="1 3">
    <name type="scientific">Clavibacter michiganensis subsp. insidiosus</name>
    <dbReference type="NCBI Taxonomy" id="33014"/>
    <lineage>
        <taxon>Bacteria</taxon>
        <taxon>Bacillati</taxon>
        <taxon>Actinomycetota</taxon>
        <taxon>Actinomycetes</taxon>
        <taxon>Micrococcales</taxon>
        <taxon>Microbacteriaceae</taxon>
        <taxon>Clavibacter</taxon>
    </lineage>
</organism>
<dbReference type="PATRIC" id="fig|33014.5.peg.1573"/>
<dbReference type="Proteomes" id="UP000032604">
    <property type="component" value="Chromosome"/>
</dbReference>
<dbReference type="AlphaFoldDB" id="A0A0D5CI76"/>
<dbReference type="Pfam" id="PF10049">
    <property type="entry name" value="DUF2283"/>
    <property type="match status" value="1"/>
</dbReference>
<evidence type="ECO:0000313" key="4">
    <source>
        <dbReference type="Proteomes" id="UP000266634"/>
    </source>
</evidence>
<reference evidence="2 4" key="2">
    <citation type="submission" date="2018-08" db="EMBL/GenBank/DDBJ databases">
        <title>Genome Sequence of Clavibacter michiganensis Subspecies type strains, and the Atypical Peach-Colored Strains Isolated from Tomato.</title>
        <authorList>
            <person name="Osdaghi E."/>
            <person name="Portier P."/>
            <person name="Briand M."/>
            <person name="Jacques M.-A."/>
        </authorList>
    </citation>
    <scope>NUCLEOTIDE SEQUENCE [LARGE SCALE GENOMIC DNA]</scope>
    <source>
        <strain evidence="2 4">CFBP 6488</strain>
    </source>
</reference>
<name>A0A0D5CI76_9MICO</name>
<accession>A0A0D5CI76</accession>
<gene>
    <name evidence="2" type="ORF">DZF93_03065</name>
    <name evidence="1" type="ORF">VO01_07560</name>
</gene>
<reference evidence="1 3" key="1">
    <citation type="journal article" date="2015" name="Genome Announc.">
        <title>Complete Genome Sequence of Clavibacter michiganensis subsp. insidiosus R1-1 Using PacBio Single-Molecule Real-Time Technology.</title>
        <authorList>
            <person name="Lu Y."/>
            <person name="Samac D.A."/>
            <person name="Glazebrook J."/>
            <person name="Ishimaru C.A."/>
        </authorList>
    </citation>
    <scope>NUCLEOTIDE SEQUENCE [LARGE SCALE GENOMIC DNA]</scope>
    <source>
        <strain evidence="1 3">R1-1</strain>
    </source>
</reference>